<gene>
    <name evidence="1" type="ORF">ZOSMA_37G00170</name>
</gene>
<dbReference type="GO" id="GO:0005096">
    <property type="term" value="F:GTPase activator activity"/>
    <property type="evidence" value="ECO:0007669"/>
    <property type="project" value="InterPro"/>
</dbReference>
<dbReference type="OrthoDB" id="784268at2759"/>
<comment type="caution">
    <text evidence="1">The sequence shown here is derived from an EMBL/GenBank/DDBJ whole genome shotgun (WGS) entry which is preliminary data.</text>
</comment>
<dbReference type="AlphaFoldDB" id="A0A0K9P570"/>
<dbReference type="STRING" id="29655.A0A0K9P570"/>
<dbReference type="Proteomes" id="UP000036987">
    <property type="component" value="Unassembled WGS sequence"/>
</dbReference>
<proteinExistence type="predicted"/>
<dbReference type="PANTHER" id="PTHR21422:SF9">
    <property type="entry name" value="RAB3 GTPASE-ACTIVATING PROTEIN CATALYTIC SUBUNIT"/>
    <property type="match status" value="1"/>
</dbReference>
<protein>
    <submittedName>
        <fullName evidence="1">Uncharacterized protein</fullName>
    </submittedName>
</protein>
<dbReference type="InterPro" id="IPR045700">
    <property type="entry name" value="Rab3GAP1"/>
</dbReference>
<evidence type="ECO:0000313" key="1">
    <source>
        <dbReference type="EMBL" id="KMZ64138.1"/>
    </source>
</evidence>
<reference evidence="2" key="1">
    <citation type="journal article" date="2016" name="Nature">
        <title>The genome of the seagrass Zostera marina reveals angiosperm adaptation to the sea.</title>
        <authorList>
            <person name="Olsen J.L."/>
            <person name="Rouze P."/>
            <person name="Verhelst B."/>
            <person name="Lin Y.-C."/>
            <person name="Bayer T."/>
            <person name="Collen J."/>
            <person name="Dattolo E."/>
            <person name="De Paoli E."/>
            <person name="Dittami S."/>
            <person name="Maumus F."/>
            <person name="Michel G."/>
            <person name="Kersting A."/>
            <person name="Lauritano C."/>
            <person name="Lohaus R."/>
            <person name="Toepel M."/>
            <person name="Tonon T."/>
            <person name="Vanneste K."/>
            <person name="Amirebrahimi M."/>
            <person name="Brakel J."/>
            <person name="Bostroem C."/>
            <person name="Chovatia M."/>
            <person name="Grimwood J."/>
            <person name="Jenkins J.W."/>
            <person name="Jueterbock A."/>
            <person name="Mraz A."/>
            <person name="Stam W.T."/>
            <person name="Tice H."/>
            <person name="Bornberg-Bauer E."/>
            <person name="Green P.J."/>
            <person name="Pearson G.A."/>
            <person name="Procaccini G."/>
            <person name="Duarte C.M."/>
            <person name="Schmutz J."/>
            <person name="Reusch T.B.H."/>
            <person name="Van de Peer Y."/>
        </authorList>
    </citation>
    <scope>NUCLEOTIDE SEQUENCE [LARGE SCALE GENOMIC DNA]</scope>
    <source>
        <strain evidence="2">cv. Finnish</strain>
    </source>
</reference>
<name>A0A0K9P570_ZOSMR</name>
<keyword evidence="2" id="KW-1185">Reference proteome</keyword>
<evidence type="ECO:0000313" key="2">
    <source>
        <dbReference type="Proteomes" id="UP000036987"/>
    </source>
</evidence>
<sequence length="131" mass="15341">MAAPSNNPLKFREAEEETVEEIDEGFDDFTLASSWERFISDIEAACRQWMIDGPKNLLAKGAEQLNPWKHLYKIKSEVKYGTKTYCMEYYFEFSSHGKIGDWLKDSHNLQIFFGVKDFVVYLVFLQKLNSH</sequence>
<accession>A0A0K9P570</accession>
<dbReference type="PANTHER" id="PTHR21422">
    <property type="entry name" value="RAB3 GTPASE-ACTIVATING PROTEIN CATALYTIC SUBUNIT"/>
    <property type="match status" value="1"/>
</dbReference>
<dbReference type="EMBL" id="LFYR01001173">
    <property type="protein sequence ID" value="KMZ64138.1"/>
    <property type="molecule type" value="Genomic_DNA"/>
</dbReference>
<organism evidence="1 2">
    <name type="scientific">Zostera marina</name>
    <name type="common">Eelgrass</name>
    <dbReference type="NCBI Taxonomy" id="29655"/>
    <lineage>
        <taxon>Eukaryota</taxon>
        <taxon>Viridiplantae</taxon>
        <taxon>Streptophyta</taxon>
        <taxon>Embryophyta</taxon>
        <taxon>Tracheophyta</taxon>
        <taxon>Spermatophyta</taxon>
        <taxon>Magnoliopsida</taxon>
        <taxon>Liliopsida</taxon>
        <taxon>Zosteraceae</taxon>
        <taxon>Zostera</taxon>
    </lineage>
</organism>